<feature type="region of interest" description="Disordered" evidence="1">
    <location>
        <begin position="123"/>
        <end position="155"/>
    </location>
</feature>
<dbReference type="RefSeq" id="XP_022479840.1">
    <property type="nucleotide sequence ID" value="XM_022613749.1"/>
</dbReference>
<comment type="caution">
    <text evidence="2">The sequence shown here is derived from an EMBL/GenBank/DDBJ whole genome shotgun (WGS) entry which is preliminary data.</text>
</comment>
<dbReference type="Proteomes" id="UP000176998">
    <property type="component" value="Unassembled WGS sequence"/>
</dbReference>
<accession>A0A1G4BMN3</accession>
<evidence type="ECO:0000256" key="1">
    <source>
        <dbReference type="SAM" id="MobiDB-lite"/>
    </source>
</evidence>
<name>A0A1G4BMN3_9PEZI</name>
<dbReference type="AlphaFoldDB" id="A0A1G4BMN3"/>
<evidence type="ECO:0000313" key="3">
    <source>
        <dbReference type="Proteomes" id="UP000176998"/>
    </source>
</evidence>
<evidence type="ECO:0000313" key="2">
    <source>
        <dbReference type="EMBL" id="OHF02701.1"/>
    </source>
</evidence>
<reference evidence="2 3" key="1">
    <citation type="submission" date="2016-09" db="EMBL/GenBank/DDBJ databases">
        <authorList>
            <person name="Capua I."/>
            <person name="De Benedictis P."/>
            <person name="Joannis T."/>
            <person name="Lombin L.H."/>
            <person name="Cattoli G."/>
        </authorList>
    </citation>
    <scope>NUCLEOTIDE SEQUENCE [LARGE SCALE GENOMIC DNA]</scope>
    <source>
        <strain evidence="2 3">IMI 309357</strain>
    </source>
</reference>
<feature type="compositionally biased region" description="Polar residues" evidence="1">
    <location>
        <begin position="79"/>
        <end position="97"/>
    </location>
</feature>
<organism evidence="2 3">
    <name type="scientific">Colletotrichum orchidophilum</name>
    <dbReference type="NCBI Taxonomy" id="1209926"/>
    <lineage>
        <taxon>Eukaryota</taxon>
        <taxon>Fungi</taxon>
        <taxon>Dikarya</taxon>
        <taxon>Ascomycota</taxon>
        <taxon>Pezizomycotina</taxon>
        <taxon>Sordariomycetes</taxon>
        <taxon>Hypocreomycetidae</taxon>
        <taxon>Glomerellales</taxon>
        <taxon>Glomerellaceae</taxon>
        <taxon>Colletotrichum</taxon>
    </lineage>
</organism>
<protein>
    <submittedName>
        <fullName evidence="2">Uncharacterized protein</fullName>
    </submittedName>
</protein>
<sequence>MQRFRLLHEKSRTSDEDPEMCVCVRQRKPHVPSFVSLLPSKVSGLLRRYEQRTGSRTIQRSIVCGVVLNRYGDAREPPTQVQGTPASKQGSAASSTLLDLPTASKDVRPVNLIRAINKTQTSQLQWEGRAAPHSPVDGAGPNANATGPCTPENMG</sequence>
<gene>
    <name evidence="2" type="ORF">CORC01_02097</name>
</gene>
<proteinExistence type="predicted"/>
<dbReference type="GeneID" id="34555259"/>
<keyword evidence="3" id="KW-1185">Reference proteome</keyword>
<dbReference type="EMBL" id="MJBS01000011">
    <property type="protein sequence ID" value="OHF02701.1"/>
    <property type="molecule type" value="Genomic_DNA"/>
</dbReference>
<feature type="region of interest" description="Disordered" evidence="1">
    <location>
        <begin position="74"/>
        <end position="101"/>
    </location>
</feature>